<accession>A0A8H5BJ39</accession>
<dbReference type="Proteomes" id="UP000567179">
    <property type="component" value="Unassembled WGS sequence"/>
</dbReference>
<comment type="caution">
    <text evidence="1">The sequence shown here is derived from an EMBL/GenBank/DDBJ whole genome shotgun (WGS) entry which is preliminary data.</text>
</comment>
<protein>
    <submittedName>
        <fullName evidence="1">Uncharacterized protein</fullName>
    </submittedName>
</protein>
<proteinExistence type="predicted"/>
<name>A0A8H5BJ39_9AGAR</name>
<organism evidence="1 2">
    <name type="scientific">Psilocybe cf. subviscida</name>
    <dbReference type="NCBI Taxonomy" id="2480587"/>
    <lineage>
        <taxon>Eukaryota</taxon>
        <taxon>Fungi</taxon>
        <taxon>Dikarya</taxon>
        <taxon>Basidiomycota</taxon>
        <taxon>Agaricomycotina</taxon>
        <taxon>Agaricomycetes</taxon>
        <taxon>Agaricomycetidae</taxon>
        <taxon>Agaricales</taxon>
        <taxon>Agaricineae</taxon>
        <taxon>Strophariaceae</taxon>
        <taxon>Psilocybe</taxon>
    </lineage>
</organism>
<dbReference type="EMBL" id="JAACJJ010000016">
    <property type="protein sequence ID" value="KAF5324069.1"/>
    <property type="molecule type" value="Genomic_DNA"/>
</dbReference>
<sequence>MPQLLAGVSSCFSPSAHLPLLLTSPFQRTCLLPPPTAPAPPAAPTATIARAATPASAVTSSVAVLLSHASSSDAYGPIL</sequence>
<reference evidence="1 2" key="1">
    <citation type="journal article" date="2020" name="ISME J.">
        <title>Uncovering the hidden diversity of litter-decomposition mechanisms in mushroom-forming fungi.</title>
        <authorList>
            <person name="Floudas D."/>
            <person name="Bentzer J."/>
            <person name="Ahren D."/>
            <person name="Johansson T."/>
            <person name="Persson P."/>
            <person name="Tunlid A."/>
        </authorList>
    </citation>
    <scope>NUCLEOTIDE SEQUENCE [LARGE SCALE GENOMIC DNA]</scope>
    <source>
        <strain evidence="1 2">CBS 101986</strain>
    </source>
</reference>
<dbReference type="AlphaFoldDB" id="A0A8H5BJ39"/>
<evidence type="ECO:0000313" key="2">
    <source>
        <dbReference type="Proteomes" id="UP000567179"/>
    </source>
</evidence>
<evidence type="ECO:0000313" key="1">
    <source>
        <dbReference type="EMBL" id="KAF5324069.1"/>
    </source>
</evidence>
<gene>
    <name evidence="1" type="ORF">D9619_011243</name>
</gene>
<keyword evidence="2" id="KW-1185">Reference proteome</keyword>